<dbReference type="InterPro" id="IPR011989">
    <property type="entry name" value="ARM-like"/>
</dbReference>
<dbReference type="EMBL" id="VGJX01000219">
    <property type="protein sequence ID" value="MBM3274454.1"/>
    <property type="molecule type" value="Genomic_DNA"/>
</dbReference>
<reference evidence="1 2" key="1">
    <citation type="submission" date="2019-03" db="EMBL/GenBank/DDBJ databases">
        <title>Lake Tanganyika Metagenome-Assembled Genomes (MAGs).</title>
        <authorList>
            <person name="Tran P."/>
        </authorList>
    </citation>
    <scope>NUCLEOTIDE SEQUENCE [LARGE SCALE GENOMIC DNA]</scope>
    <source>
        <strain evidence="1">K_DeepCast_65m_m2_236</strain>
    </source>
</reference>
<sequence>MMLLFGWKVRWRLRQGPDAAAELGPRAVKHLIRALEDPRLRTTAADALVRIGTPARPALLKRLKTRRGAQKAVEVLGRLRPRTDPSPLVPFLQDPSAPMRRTAAKAIARQGGSLSFTVLSESLSDADPGVRRIAVAYLLRSTDPRAIRQMVRLAAHGDEDLSRQAAARIGQLGYLAVGPLVEALRTSDEVLRGTIGYLMDVLEDNESLVILAKALEEDDPRIVEPVRATFLRKGPEVAPILAPLAVHPDARVRKTALGLLARWDSASPVFA</sequence>
<accession>A0A937X5B2</accession>
<dbReference type="Gene3D" id="1.25.10.10">
    <property type="entry name" value="Leucine-rich Repeat Variant"/>
    <property type="match status" value="2"/>
</dbReference>
<proteinExistence type="predicted"/>
<dbReference type="Proteomes" id="UP000703893">
    <property type="component" value="Unassembled WGS sequence"/>
</dbReference>
<evidence type="ECO:0000313" key="2">
    <source>
        <dbReference type="Proteomes" id="UP000703893"/>
    </source>
</evidence>
<comment type="caution">
    <text evidence="1">The sequence shown here is derived from an EMBL/GenBank/DDBJ whole genome shotgun (WGS) entry which is preliminary data.</text>
</comment>
<dbReference type="SMART" id="SM00567">
    <property type="entry name" value="EZ_HEAT"/>
    <property type="match status" value="5"/>
</dbReference>
<name>A0A937X5B2_9BACT</name>
<evidence type="ECO:0000313" key="1">
    <source>
        <dbReference type="EMBL" id="MBM3274454.1"/>
    </source>
</evidence>
<organism evidence="1 2">
    <name type="scientific">Candidatus Tanganyikabacteria bacterium</name>
    <dbReference type="NCBI Taxonomy" id="2961651"/>
    <lineage>
        <taxon>Bacteria</taxon>
        <taxon>Bacillati</taxon>
        <taxon>Candidatus Sericytochromatia</taxon>
        <taxon>Candidatus Tanganyikabacteria</taxon>
    </lineage>
</organism>
<dbReference type="InterPro" id="IPR004155">
    <property type="entry name" value="PBS_lyase_HEAT"/>
</dbReference>
<dbReference type="AlphaFoldDB" id="A0A937X5B2"/>
<protein>
    <submittedName>
        <fullName evidence="1">HEAT repeat domain-containing protein</fullName>
    </submittedName>
</protein>
<dbReference type="Pfam" id="PF13646">
    <property type="entry name" value="HEAT_2"/>
    <property type="match status" value="1"/>
</dbReference>
<dbReference type="InterPro" id="IPR016024">
    <property type="entry name" value="ARM-type_fold"/>
</dbReference>
<dbReference type="SUPFAM" id="SSF48371">
    <property type="entry name" value="ARM repeat"/>
    <property type="match status" value="1"/>
</dbReference>
<gene>
    <name evidence="1" type="ORF">FJZ00_04840</name>
</gene>